<reference evidence="13" key="2">
    <citation type="submission" date="2020-09" db="EMBL/GenBank/DDBJ databases">
        <authorList>
            <person name="Sun Q."/>
            <person name="Ohkuma M."/>
        </authorList>
    </citation>
    <scope>NUCLEOTIDE SEQUENCE</scope>
    <source>
        <strain evidence="13">JCM 3313</strain>
    </source>
</reference>
<evidence type="ECO:0000313" key="13">
    <source>
        <dbReference type="EMBL" id="GGP66137.1"/>
    </source>
</evidence>
<dbReference type="InterPro" id="IPR036388">
    <property type="entry name" value="WH-like_DNA-bd_sf"/>
</dbReference>
<dbReference type="GO" id="GO:0003700">
    <property type="term" value="F:DNA-binding transcription factor activity"/>
    <property type="evidence" value="ECO:0007669"/>
    <property type="project" value="InterPro"/>
</dbReference>
<dbReference type="GO" id="GO:0008270">
    <property type="term" value="F:zinc ion binding"/>
    <property type="evidence" value="ECO:0007669"/>
    <property type="project" value="TreeGrafter"/>
</dbReference>
<dbReference type="RefSeq" id="WP_189225135.1">
    <property type="nucleotide sequence ID" value="NZ_BMRG01000009.1"/>
</dbReference>
<feature type="binding site" evidence="11">
    <location>
        <position position="132"/>
    </location>
    <ligand>
        <name>Zn(2+)</name>
        <dbReference type="ChEBI" id="CHEBI:29105"/>
    </ligand>
</feature>
<evidence type="ECO:0000256" key="4">
    <source>
        <dbReference type="ARBA" id="ARBA00022490"/>
    </source>
</evidence>
<evidence type="ECO:0000256" key="8">
    <source>
        <dbReference type="ARBA" id="ARBA00023015"/>
    </source>
</evidence>
<comment type="subcellular location">
    <subcellularLocation>
        <location evidence="1">Cytoplasm</location>
    </subcellularLocation>
</comment>
<dbReference type="AlphaFoldDB" id="A0A918EEJ4"/>
<dbReference type="InterPro" id="IPR036390">
    <property type="entry name" value="WH_DNA-bd_sf"/>
</dbReference>
<dbReference type="EMBL" id="BMRG01000009">
    <property type="protein sequence ID" value="GGP66137.1"/>
    <property type="molecule type" value="Genomic_DNA"/>
</dbReference>
<feature type="binding site" evidence="11">
    <location>
        <position position="135"/>
    </location>
    <ligand>
        <name>Zn(2+)</name>
        <dbReference type="ChEBI" id="CHEBI:29105"/>
    </ligand>
</feature>
<feature type="binding site" evidence="11">
    <location>
        <position position="95"/>
    </location>
    <ligand>
        <name>Zn(2+)</name>
        <dbReference type="ChEBI" id="CHEBI:29105"/>
    </ligand>
</feature>
<name>A0A918EEJ4_9PSEU</name>
<comment type="cofactor">
    <cofactor evidence="11">
        <name>Zn(2+)</name>
        <dbReference type="ChEBI" id="CHEBI:29105"/>
    </cofactor>
    <text evidence="11">Binds 1 zinc ion per subunit.</text>
</comment>
<accession>A0A918EEJ4</accession>
<dbReference type="GO" id="GO:0000976">
    <property type="term" value="F:transcription cis-regulatory region binding"/>
    <property type="evidence" value="ECO:0007669"/>
    <property type="project" value="TreeGrafter"/>
</dbReference>
<dbReference type="Gene3D" id="3.30.1490.190">
    <property type="match status" value="1"/>
</dbReference>
<gene>
    <name evidence="13" type="ORF">GCM10010185_43420</name>
</gene>
<evidence type="ECO:0000256" key="1">
    <source>
        <dbReference type="ARBA" id="ARBA00004496"/>
    </source>
</evidence>
<keyword evidence="4" id="KW-0963">Cytoplasm</keyword>
<dbReference type="Proteomes" id="UP000639606">
    <property type="component" value="Unassembled WGS sequence"/>
</dbReference>
<dbReference type="CDD" id="cd07153">
    <property type="entry name" value="Fur_like"/>
    <property type="match status" value="1"/>
</dbReference>
<dbReference type="GO" id="GO:1900376">
    <property type="term" value="P:regulation of secondary metabolite biosynthetic process"/>
    <property type="evidence" value="ECO:0007669"/>
    <property type="project" value="TreeGrafter"/>
</dbReference>
<evidence type="ECO:0000256" key="5">
    <source>
        <dbReference type="ARBA" id="ARBA00022491"/>
    </source>
</evidence>
<dbReference type="SUPFAM" id="SSF46785">
    <property type="entry name" value="Winged helix' DNA-binding domain"/>
    <property type="match status" value="1"/>
</dbReference>
<proteinExistence type="inferred from homology"/>
<comment type="similarity">
    <text evidence="2">Belongs to the Fur family.</text>
</comment>
<evidence type="ECO:0000313" key="14">
    <source>
        <dbReference type="Proteomes" id="UP000639606"/>
    </source>
</evidence>
<dbReference type="PANTHER" id="PTHR33202">
    <property type="entry name" value="ZINC UPTAKE REGULATION PROTEIN"/>
    <property type="match status" value="1"/>
</dbReference>
<dbReference type="InterPro" id="IPR043135">
    <property type="entry name" value="Fur_C"/>
</dbReference>
<keyword evidence="8" id="KW-0805">Transcription regulation</keyword>
<keyword evidence="5" id="KW-0678">Repressor</keyword>
<dbReference type="PANTHER" id="PTHR33202:SF2">
    <property type="entry name" value="FERRIC UPTAKE REGULATION PROTEIN"/>
    <property type="match status" value="1"/>
</dbReference>
<dbReference type="GO" id="GO:0005829">
    <property type="term" value="C:cytosol"/>
    <property type="evidence" value="ECO:0007669"/>
    <property type="project" value="TreeGrafter"/>
</dbReference>
<comment type="subunit">
    <text evidence="3">Homodimer.</text>
</comment>
<comment type="caution">
    <text evidence="13">The sequence shown here is derived from an EMBL/GenBank/DDBJ whole genome shotgun (WGS) entry which is preliminary data.</text>
</comment>
<evidence type="ECO:0000256" key="2">
    <source>
        <dbReference type="ARBA" id="ARBA00007957"/>
    </source>
</evidence>
<evidence type="ECO:0000256" key="6">
    <source>
        <dbReference type="ARBA" id="ARBA00022723"/>
    </source>
</evidence>
<protein>
    <submittedName>
        <fullName evidence="13">Transcriptional repressor</fullName>
    </submittedName>
</protein>
<organism evidence="13 14">
    <name type="scientific">Saccharothrix coeruleofusca</name>
    <dbReference type="NCBI Taxonomy" id="33919"/>
    <lineage>
        <taxon>Bacteria</taxon>
        <taxon>Bacillati</taxon>
        <taxon>Actinomycetota</taxon>
        <taxon>Actinomycetes</taxon>
        <taxon>Pseudonocardiales</taxon>
        <taxon>Pseudonocardiaceae</taxon>
        <taxon>Saccharothrix</taxon>
    </lineage>
</organism>
<keyword evidence="7 11" id="KW-0862">Zinc</keyword>
<feature type="region of interest" description="Disordered" evidence="12">
    <location>
        <begin position="139"/>
        <end position="158"/>
    </location>
</feature>
<evidence type="ECO:0000256" key="3">
    <source>
        <dbReference type="ARBA" id="ARBA00011738"/>
    </source>
</evidence>
<keyword evidence="14" id="KW-1185">Reference proteome</keyword>
<feature type="binding site" evidence="11">
    <location>
        <position position="92"/>
    </location>
    <ligand>
        <name>Zn(2+)</name>
        <dbReference type="ChEBI" id="CHEBI:29105"/>
    </ligand>
</feature>
<keyword evidence="6 11" id="KW-0479">Metal-binding</keyword>
<evidence type="ECO:0000256" key="9">
    <source>
        <dbReference type="ARBA" id="ARBA00023125"/>
    </source>
</evidence>
<dbReference type="Gene3D" id="1.10.10.10">
    <property type="entry name" value="Winged helix-like DNA-binding domain superfamily/Winged helix DNA-binding domain"/>
    <property type="match status" value="1"/>
</dbReference>
<dbReference type="Pfam" id="PF01475">
    <property type="entry name" value="FUR"/>
    <property type="match status" value="1"/>
</dbReference>
<sequence length="158" mass="16880">MDRSNADGVTGLRMTPHRRAVLRALAGLPGPAAVHTIHHALRASGERVGLSTVYRQIAALVDAGVIGTRPDRRGRHLFHLRTDDTHDHHLTCVRCGHAAPVDASVVLRWAADAAAAHGFSDITTWADLTGLCPRCPAGRATGTRSVTTVPEPPEEAER</sequence>
<reference evidence="13" key="1">
    <citation type="journal article" date="2014" name="Int. J. Syst. Evol. Microbiol.">
        <title>Complete genome sequence of Corynebacterium casei LMG S-19264T (=DSM 44701T), isolated from a smear-ripened cheese.</title>
        <authorList>
            <consortium name="US DOE Joint Genome Institute (JGI-PGF)"/>
            <person name="Walter F."/>
            <person name="Albersmeier A."/>
            <person name="Kalinowski J."/>
            <person name="Ruckert C."/>
        </authorList>
    </citation>
    <scope>NUCLEOTIDE SEQUENCE</scope>
    <source>
        <strain evidence="13">JCM 3313</strain>
    </source>
</reference>
<evidence type="ECO:0000256" key="10">
    <source>
        <dbReference type="ARBA" id="ARBA00023163"/>
    </source>
</evidence>
<keyword evidence="9" id="KW-0238">DNA-binding</keyword>
<evidence type="ECO:0000256" key="7">
    <source>
        <dbReference type="ARBA" id="ARBA00022833"/>
    </source>
</evidence>
<evidence type="ECO:0000256" key="12">
    <source>
        <dbReference type="SAM" id="MobiDB-lite"/>
    </source>
</evidence>
<dbReference type="GO" id="GO:0045892">
    <property type="term" value="P:negative regulation of DNA-templated transcription"/>
    <property type="evidence" value="ECO:0007669"/>
    <property type="project" value="TreeGrafter"/>
</dbReference>
<evidence type="ECO:0000256" key="11">
    <source>
        <dbReference type="PIRSR" id="PIRSR602481-1"/>
    </source>
</evidence>
<dbReference type="InterPro" id="IPR002481">
    <property type="entry name" value="FUR"/>
</dbReference>
<keyword evidence="10" id="KW-0804">Transcription</keyword>